<name>A0AAW0E728_9AGAR</name>
<dbReference type="EMBL" id="JAYKXP010000002">
    <property type="protein sequence ID" value="KAK7060880.1"/>
    <property type="molecule type" value="Genomic_DNA"/>
</dbReference>
<feature type="domain" description="Nephrocystin 3-like N-terminal" evidence="2">
    <location>
        <begin position="75"/>
        <end position="236"/>
    </location>
</feature>
<evidence type="ECO:0000256" key="1">
    <source>
        <dbReference type="ARBA" id="ARBA00022737"/>
    </source>
</evidence>
<gene>
    <name evidence="3" type="ORF">VNI00_000613</name>
</gene>
<evidence type="ECO:0000313" key="3">
    <source>
        <dbReference type="EMBL" id="KAK7060880.1"/>
    </source>
</evidence>
<comment type="caution">
    <text evidence="3">The sequence shown here is derived from an EMBL/GenBank/DDBJ whole genome shotgun (WGS) entry which is preliminary data.</text>
</comment>
<dbReference type="AlphaFoldDB" id="A0AAW0E728"/>
<dbReference type="PANTHER" id="PTHR10039:SF14">
    <property type="entry name" value="NACHT DOMAIN-CONTAINING PROTEIN"/>
    <property type="match status" value="1"/>
</dbReference>
<dbReference type="SUPFAM" id="SSF52540">
    <property type="entry name" value="P-loop containing nucleoside triphosphate hydrolases"/>
    <property type="match status" value="1"/>
</dbReference>
<dbReference type="Proteomes" id="UP001383192">
    <property type="component" value="Unassembled WGS sequence"/>
</dbReference>
<evidence type="ECO:0000313" key="4">
    <source>
        <dbReference type="Proteomes" id="UP001383192"/>
    </source>
</evidence>
<keyword evidence="1" id="KW-0677">Repeat</keyword>
<accession>A0AAW0E728</accession>
<dbReference type="PANTHER" id="PTHR10039">
    <property type="entry name" value="AMELOGENIN"/>
    <property type="match status" value="1"/>
</dbReference>
<protein>
    <recommendedName>
        <fullName evidence="2">Nephrocystin 3-like N-terminal domain-containing protein</fullName>
    </recommendedName>
</protein>
<dbReference type="Pfam" id="PF24883">
    <property type="entry name" value="NPHP3_N"/>
    <property type="match status" value="1"/>
</dbReference>
<dbReference type="InterPro" id="IPR056884">
    <property type="entry name" value="NPHP3-like_N"/>
</dbReference>
<keyword evidence="4" id="KW-1185">Reference proteome</keyword>
<reference evidence="3 4" key="1">
    <citation type="submission" date="2024-01" db="EMBL/GenBank/DDBJ databases">
        <title>A draft genome for a cacao thread blight-causing isolate of Paramarasmius palmivorus.</title>
        <authorList>
            <person name="Baruah I.K."/>
            <person name="Bukari Y."/>
            <person name="Amoako-Attah I."/>
            <person name="Meinhardt L.W."/>
            <person name="Bailey B.A."/>
            <person name="Cohen S.P."/>
        </authorList>
    </citation>
    <scope>NUCLEOTIDE SEQUENCE [LARGE SCALE GENOMIC DNA]</scope>
    <source>
        <strain evidence="3 4">GH-12</strain>
    </source>
</reference>
<dbReference type="InterPro" id="IPR027417">
    <property type="entry name" value="P-loop_NTPase"/>
</dbReference>
<evidence type="ECO:0000259" key="2">
    <source>
        <dbReference type="Pfam" id="PF24883"/>
    </source>
</evidence>
<proteinExistence type="predicted"/>
<organism evidence="3 4">
    <name type="scientific">Paramarasmius palmivorus</name>
    <dbReference type="NCBI Taxonomy" id="297713"/>
    <lineage>
        <taxon>Eukaryota</taxon>
        <taxon>Fungi</taxon>
        <taxon>Dikarya</taxon>
        <taxon>Basidiomycota</taxon>
        <taxon>Agaricomycotina</taxon>
        <taxon>Agaricomycetes</taxon>
        <taxon>Agaricomycetidae</taxon>
        <taxon>Agaricales</taxon>
        <taxon>Marasmiineae</taxon>
        <taxon>Marasmiaceae</taxon>
        <taxon>Paramarasmius</taxon>
    </lineage>
</organism>
<sequence>MSFNNPRDFTNYGGAHNYAYGPQTIQNINYGTDPDDILQVLASYAAVNATADAEARCPPPSCHPETRVKTLRSLDAWITERRNPLRVCWLNGSVGVGKSAIAQTISERYRSQVIGTFFFSRNDYTRDKLDPLIATIAYQCCTADPLRSTVGPLIIKAIRADPQVFHSSYENQLVKLILEPFANVRHAQQNQLSNLIVIDGLDECVDLASQQRLLGFIELAIAFRTCVPLIFLLCSRPEPQIRYGIESARFISCLKRINISGDSYWDIQRYFVDKFGELRRKYQHVLRGEGETWPGTTVIWDLTRRACGQFIFAVTVIKYIDNLDELPQDRLQTILNVEPDDVTESPYSALDNLYRQILSTCTKWEKIYPILRLLITPLPKQFELQTLWRSIVAITGLLNFRSGEVRTLLSRLHSVISISENDEYDMYIRHASFTQFLQHKARSREFHIQVFSEEDYYNLVIIFLLRTLSSLTPFYPPYCSSNQLFGTAYSIWKHRVGEIFGLAIESLNVARYCARVSSPSSDLLAELEAFDPYVLASLRVSCFQGAVEWVEWLSWAKSLSEDKRPERFIARVESFLQGVYVGFRAAHTEGVVKDMAELFSSVLHRFAEVWFGYPLITPAAAEYRFPKNWTVVQFQETDYEPVRAMYDAYNKYHDTEQRLFVEDILHGTSYTVHRGFVREEDLSAFKRMIVRKGNT</sequence>